<organism evidence="1 2">
    <name type="scientific">Marine Group I thaumarchaeote SCGC AAA799-B03</name>
    <dbReference type="NCBI Taxonomy" id="1502289"/>
    <lineage>
        <taxon>Archaea</taxon>
        <taxon>Nitrososphaerota</taxon>
        <taxon>Marine Group I</taxon>
    </lineage>
</organism>
<sequence length="87" mass="10065">MRGMGYMFAVGVFFAIFFNSAYAQTMGDQTTLSGDLQNNPVAQDILKKIEQSKKWIAQIEKRNFENSQRQLELEQKRTEVLQSLQDD</sequence>
<feature type="non-terminal residue" evidence="1">
    <location>
        <position position="87"/>
    </location>
</feature>
<comment type="caution">
    <text evidence="1">The sequence shown here is derived from an EMBL/GenBank/DDBJ whole genome shotgun (WGS) entry which is preliminary data.</text>
</comment>
<evidence type="ECO:0000313" key="2">
    <source>
        <dbReference type="Proteomes" id="UP000029384"/>
    </source>
</evidence>
<protein>
    <submittedName>
        <fullName evidence="1">Uncharacterized protein</fullName>
    </submittedName>
</protein>
<dbReference type="Proteomes" id="UP000029384">
    <property type="component" value="Unassembled WGS sequence"/>
</dbReference>
<gene>
    <name evidence="1" type="ORF">AAA799B03_01463</name>
</gene>
<name>A0A087S5D4_9ARCH</name>
<reference evidence="1 2" key="1">
    <citation type="submission" date="2014-06" db="EMBL/GenBank/DDBJ databases">
        <authorList>
            <person name="Ngugi D.K."/>
            <person name="Blom J."/>
            <person name="Alam I."/>
            <person name="Rashid M."/>
            <person name="Baalawi W."/>
            <person name="Zhang G."/>
            <person name="Hikmawan T."/>
            <person name="Guan Y."/>
            <person name="Antunes A."/>
            <person name="Siam R."/>
            <person name="El-Dorry H."/>
            <person name="Bajic V."/>
            <person name="Stingl U."/>
        </authorList>
    </citation>
    <scope>NUCLEOTIDE SEQUENCE [LARGE SCALE GENOMIC DNA]</scope>
    <source>
        <strain evidence="1">SCGC AAA799-B03</strain>
    </source>
</reference>
<proteinExistence type="predicted"/>
<accession>A0A087S5D4</accession>
<evidence type="ECO:0000313" key="1">
    <source>
        <dbReference type="EMBL" id="KFM20938.1"/>
    </source>
</evidence>
<dbReference type="AlphaFoldDB" id="A0A087S5D4"/>
<keyword evidence="2" id="KW-1185">Reference proteome</keyword>
<dbReference type="EMBL" id="JOTA01000093">
    <property type="protein sequence ID" value="KFM20938.1"/>
    <property type="molecule type" value="Genomic_DNA"/>
</dbReference>